<dbReference type="AlphaFoldDB" id="A0A8J3T974"/>
<reference evidence="2" key="1">
    <citation type="submission" date="2021-01" db="EMBL/GenBank/DDBJ databases">
        <title>Whole genome shotgun sequence of Planosporangium mesophilum NBRC 109066.</title>
        <authorList>
            <person name="Komaki H."/>
            <person name="Tamura T."/>
        </authorList>
    </citation>
    <scope>NUCLEOTIDE SEQUENCE</scope>
    <source>
        <strain evidence="2">NBRC 109066</strain>
    </source>
</reference>
<accession>A0A8J3T974</accession>
<evidence type="ECO:0000313" key="2">
    <source>
        <dbReference type="EMBL" id="GII22163.1"/>
    </source>
</evidence>
<organism evidence="2 3">
    <name type="scientific">Planosporangium mesophilum</name>
    <dbReference type="NCBI Taxonomy" id="689768"/>
    <lineage>
        <taxon>Bacteria</taxon>
        <taxon>Bacillati</taxon>
        <taxon>Actinomycetota</taxon>
        <taxon>Actinomycetes</taxon>
        <taxon>Micromonosporales</taxon>
        <taxon>Micromonosporaceae</taxon>
        <taxon>Planosporangium</taxon>
    </lineage>
</organism>
<keyword evidence="3" id="KW-1185">Reference proteome</keyword>
<evidence type="ECO:0000313" key="3">
    <source>
        <dbReference type="Proteomes" id="UP000599074"/>
    </source>
</evidence>
<sequence>MSAPEPRPIVRHRITRHRFPGVGRPYPMVVAVLVTLASVPMLAVVLAGSASLTTTADSRSTVAAEPPHDPVVIPGRGDAGSASPRPPAASPVPSPPTAASPPAPLPPAEDTITITPRSPREESARFGGSGSGSRSGSGSESGSGSGSGATPPPAEPPGAGPAPAPGDGREECAPVPGRRSPSDSDGDRSGGAPSGRSPEAPPRSAPSRPAPAPGPGGDDKVLTVVGELLGGVGRLLGYPAGHPGER</sequence>
<evidence type="ECO:0000256" key="1">
    <source>
        <dbReference type="SAM" id="MobiDB-lite"/>
    </source>
</evidence>
<feature type="compositionally biased region" description="Pro residues" evidence="1">
    <location>
        <begin position="199"/>
        <end position="214"/>
    </location>
</feature>
<protein>
    <submittedName>
        <fullName evidence="2">Uncharacterized protein</fullName>
    </submittedName>
</protein>
<feature type="compositionally biased region" description="Pro residues" evidence="1">
    <location>
        <begin position="150"/>
        <end position="164"/>
    </location>
</feature>
<comment type="caution">
    <text evidence="2">The sequence shown here is derived from an EMBL/GenBank/DDBJ whole genome shotgun (WGS) entry which is preliminary data.</text>
</comment>
<dbReference type="RefSeq" id="WP_168113571.1">
    <property type="nucleotide sequence ID" value="NZ_BOON01000017.1"/>
</dbReference>
<dbReference type="EMBL" id="BOON01000017">
    <property type="protein sequence ID" value="GII22163.1"/>
    <property type="molecule type" value="Genomic_DNA"/>
</dbReference>
<feature type="region of interest" description="Disordered" evidence="1">
    <location>
        <begin position="54"/>
        <end position="222"/>
    </location>
</feature>
<dbReference type="Proteomes" id="UP000599074">
    <property type="component" value="Unassembled WGS sequence"/>
</dbReference>
<proteinExistence type="predicted"/>
<feature type="compositionally biased region" description="Gly residues" evidence="1">
    <location>
        <begin position="127"/>
        <end position="147"/>
    </location>
</feature>
<gene>
    <name evidence="2" type="ORF">Pme01_17600</name>
</gene>
<feature type="compositionally biased region" description="Pro residues" evidence="1">
    <location>
        <begin position="84"/>
        <end position="107"/>
    </location>
</feature>
<name>A0A8J3T974_9ACTN</name>